<name>A0A4S8R3T2_9HELO</name>
<dbReference type="OrthoDB" id="2423701at2759"/>
<sequence length="321" mass="37057">MLRKSTGVVAALEPGKGELLPLIKYNPYSREALDSQDAWSALLPQVEFQKWFYSLFFRIALPHNVNIAKTHEIILSPLNLTVLFRLITQLRDFGYPSHWMSGILDNIIENKVIATCRPPRATPTTVSALKRQYKSKKLCTVPFAYEIATPTRIFSPILPFIAESPKIPSQEEIHKYTFPLDKLHTIQEMPNNLTLLFWSDKLCKEVGQAGYAMHQNIRPLFDPTWGDEMDAQFKGVKFEAFRERGVVLWSTIEWNLEASEASAWMRSTLMDKMIRERDWSCGLFRTDTWERCWDTSSLMSDAKKGEKWEDDITSAEDIKLA</sequence>
<reference evidence="1 2" key="1">
    <citation type="submission" date="2017-12" db="EMBL/GenBank/DDBJ databases">
        <title>Comparative genomics of Botrytis spp.</title>
        <authorList>
            <person name="Valero-Jimenez C.A."/>
            <person name="Tapia P."/>
            <person name="Veloso J."/>
            <person name="Silva-Moreno E."/>
            <person name="Staats M."/>
            <person name="Valdes J.H."/>
            <person name="Van Kan J.A.L."/>
        </authorList>
    </citation>
    <scope>NUCLEOTIDE SEQUENCE [LARGE SCALE GENOMIC DNA]</scope>
    <source>
        <strain evidence="1 2">MUCL435</strain>
    </source>
</reference>
<organism evidence="1 2">
    <name type="scientific">Botrytis galanthina</name>
    <dbReference type="NCBI Taxonomy" id="278940"/>
    <lineage>
        <taxon>Eukaryota</taxon>
        <taxon>Fungi</taxon>
        <taxon>Dikarya</taxon>
        <taxon>Ascomycota</taxon>
        <taxon>Pezizomycotina</taxon>
        <taxon>Leotiomycetes</taxon>
        <taxon>Helotiales</taxon>
        <taxon>Sclerotiniaceae</taxon>
        <taxon>Botrytis</taxon>
    </lineage>
</organism>
<keyword evidence="2" id="KW-1185">Reference proteome</keyword>
<dbReference type="EMBL" id="PQXL01000287">
    <property type="protein sequence ID" value="THV47804.1"/>
    <property type="molecule type" value="Genomic_DNA"/>
</dbReference>
<protein>
    <submittedName>
        <fullName evidence="1">Uncharacterized protein</fullName>
    </submittedName>
</protein>
<comment type="caution">
    <text evidence="1">The sequence shown here is derived from an EMBL/GenBank/DDBJ whole genome shotgun (WGS) entry which is preliminary data.</text>
</comment>
<proteinExistence type="predicted"/>
<dbReference type="Proteomes" id="UP000308671">
    <property type="component" value="Unassembled WGS sequence"/>
</dbReference>
<evidence type="ECO:0000313" key="1">
    <source>
        <dbReference type="EMBL" id="THV47804.1"/>
    </source>
</evidence>
<dbReference type="AlphaFoldDB" id="A0A4S8R3T2"/>
<accession>A0A4S8R3T2</accession>
<gene>
    <name evidence="1" type="ORF">BGAL_0287g00020</name>
</gene>
<evidence type="ECO:0000313" key="2">
    <source>
        <dbReference type="Proteomes" id="UP000308671"/>
    </source>
</evidence>